<accession>A0A9P0U2G2</accession>
<comment type="caution">
    <text evidence="1">The sequence shown here is derived from an EMBL/GenBank/DDBJ whole genome shotgun (WGS) entry which is preliminary data.</text>
</comment>
<evidence type="ECO:0000313" key="1">
    <source>
        <dbReference type="EMBL" id="CAH4038048.1"/>
    </source>
</evidence>
<reference evidence="1" key="1">
    <citation type="submission" date="2022-05" db="EMBL/GenBank/DDBJ databases">
        <authorList>
            <person name="Okamura Y."/>
        </authorList>
    </citation>
    <scope>NUCLEOTIDE SEQUENCE</scope>
</reference>
<sequence>MFKSYSAVLVLISFCVCYGQLPFFRNYEYISSTQAPLPFPACRADDIECLRRGLRTFFFLMDSGHLGMSPVDPMVLNSVTIAVPDEQMSFLFRKVNVTGARWTKLVDRKFHFNNGKNSVRFKSDLHVVGEITLSFAGRTDPHVSVLTMDLSDIETNITYSWTGQRGYDTEDYIIIGQERIAVRNSRTPSFFLQPRGTEDAYMIERVLSAKSAVLDFLANEVTVALMHAIVDNFRLFANQVPVKNYYTYN</sequence>
<evidence type="ECO:0000313" key="2">
    <source>
        <dbReference type="Proteomes" id="UP001152562"/>
    </source>
</evidence>
<dbReference type="InterPro" id="IPR010562">
    <property type="entry name" value="Haemolymph_juvenile_hormone-bd"/>
</dbReference>
<dbReference type="Gene3D" id="3.15.10.30">
    <property type="entry name" value="Haemolymph juvenile hormone binding protein"/>
    <property type="match status" value="1"/>
</dbReference>
<gene>
    <name evidence="1" type="ORF">PIBRA_LOCUS13650</name>
</gene>
<dbReference type="AlphaFoldDB" id="A0A9P0U2G2"/>
<dbReference type="SMART" id="SM00700">
    <property type="entry name" value="JHBP"/>
    <property type="match status" value="1"/>
</dbReference>
<organism evidence="1 2">
    <name type="scientific">Pieris brassicae</name>
    <name type="common">White butterfly</name>
    <name type="synonym">Large white butterfly</name>
    <dbReference type="NCBI Taxonomy" id="7116"/>
    <lineage>
        <taxon>Eukaryota</taxon>
        <taxon>Metazoa</taxon>
        <taxon>Ecdysozoa</taxon>
        <taxon>Arthropoda</taxon>
        <taxon>Hexapoda</taxon>
        <taxon>Insecta</taxon>
        <taxon>Pterygota</taxon>
        <taxon>Neoptera</taxon>
        <taxon>Endopterygota</taxon>
        <taxon>Lepidoptera</taxon>
        <taxon>Glossata</taxon>
        <taxon>Ditrysia</taxon>
        <taxon>Papilionoidea</taxon>
        <taxon>Pieridae</taxon>
        <taxon>Pierinae</taxon>
        <taxon>Pieris</taxon>
    </lineage>
</organism>
<protein>
    <submittedName>
        <fullName evidence="1">Uncharacterized protein</fullName>
    </submittedName>
</protein>
<dbReference type="EMBL" id="CALOZG010000085">
    <property type="protein sequence ID" value="CAH4038048.1"/>
    <property type="molecule type" value="Genomic_DNA"/>
</dbReference>
<proteinExistence type="predicted"/>
<dbReference type="Proteomes" id="UP001152562">
    <property type="component" value="Unassembled WGS sequence"/>
</dbReference>
<name>A0A9P0U2G2_PIEBR</name>
<keyword evidence="2" id="KW-1185">Reference proteome</keyword>
<dbReference type="InterPro" id="IPR038606">
    <property type="entry name" value="To_sf"/>
</dbReference>